<evidence type="ECO:0000313" key="3">
    <source>
        <dbReference type="Proteomes" id="UP000325273"/>
    </source>
</evidence>
<feature type="domain" description="Polysaccharide pyruvyl transferase" evidence="1">
    <location>
        <begin position="158"/>
        <end position="337"/>
    </location>
</feature>
<organism evidence="2 3">
    <name type="scientific">Paraburkholderia panacisoli</name>
    <dbReference type="NCBI Taxonomy" id="2603818"/>
    <lineage>
        <taxon>Bacteria</taxon>
        <taxon>Pseudomonadati</taxon>
        <taxon>Pseudomonadota</taxon>
        <taxon>Betaproteobacteria</taxon>
        <taxon>Burkholderiales</taxon>
        <taxon>Burkholderiaceae</taxon>
        <taxon>Paraburkholderia</taxon>
    </lineage>
</organism>
<comment type="caution">
    <text evidence="2">The sequence shown here is derived from an EMBL/GenBank/DDBJ whole genome shotgun (WGS) entry which is preliminary data.</text>
</comment>
<reference evidence="2 3" key="1">
    <citation type="submission" date="2019-08" db="EMBL/GenBank/DDBJ databases">
        <title>Paraburkholderia sp. DCY113.</title>
        <authorList>
            <person name="Kang J."/>
        </authorList>
    </citation>
    <scope>NUCLEOTIDE SEQUENCE [LARGE SCALE GENOMIC DNA]</scope>
    <source>
        <strain evidence="2 3">DCY113</strain>
    </source>
</reference>
<dbReference type="AlphaFoldDB" id="A0A5B0GR68"/>
<keyword evidence="2" id="KW-0808">Transferase</keyword>
<dbReference type="Proteomes" id="UP000325273">
    <property type="component" value="Unassembled WGS sequence"/>
</dbReference>
<dbReference type="RefSeq" id="WP_149673332.1">
    <property type="nucleotide sequence ID" value="NZ_VTUZ01000023.1"/>
</dbReference>
<sequence>MPDHAKRRVHTVLFGAFDRHNFGDLLFPHIVARMLAPSDVLYAGLVTRDLRAWGGHAPCAFANLGAWSRGKSLNVIHVGGELLTCDAWEATVMLARPERVRTMIAEEKQWRRDPLAWAMAHCGTASRAPYIISTASFPQICVNTTSFHAVGGADLDRREPAFRNEVLSKIRRAAHLSVRDRQTQAHLRAANIEAPLVPDPVVMVAELFGARIHERAAGDAVKPLRDAYPQGYAALQFDASFGDDATLDVLACQIGRTAKTNGLGVVMFRAGAAPWHDDLDVYRRLAARLRGTPVHLFTSLHLWDICALIAYARVYCGSSLHGRIVAMAFARPRINLVHASEAQQATKQAAFAATWEPQGIAATTVADGLADAIGTALETDVALMRDTAAELARRYRLAFCV</sequence>
<evidence type="ECO:0000313" key="2">
    <source>
        <dbReference type="EMBL" id="KAA1005387.1"/>
    </source>
</evidence>
<dbReference type="Pfam" id="PF04230">
    <property type="entry name" value="PS_pyruv_trans"/>
    <property type="match status" value="1"/>
</dbReference>
<keyword evidence="3" id="KW-1185">Reference proteome</keyword>
<name>A0A5B0GR68_9BURK</name>
<dbReference type="GO" id="GO:0016740">
    <property type="term" value="F:transferase activity"/>
    <property type="evidence" value="ECO:0007669"/>
    <property type="project" value="UniProtKB-KW"/>
</dbReference>
<dbReference type="EMBL" id="VTUZ01000023">
    <property type="protein sequence ID" value="KAA1005387.1"/>
    <property type="molecule type" value="Genomic_DNA"/>
</dbReference>
<dbReference type="InterPro" id="IPR007345">
    <property type="entry name" value="Polysacch_pyruvyl_Trfase"/>
</dbReference>
<protein>
    <submittedName>
        <fullName evidence="2">Polysaccharide pyruvyl transferase family protein</fullName>
    </submittedName>
</protein>
<evidence type="ECO:0000259" key="1">
    <source>
        <dbReference type="Pfam" id="PF04230"/>
    </source>
</evidence>
<proteinExistence type="predicted"/>
<gene>
    <name evidence="2" type="ORF">FVF58_29700</name>
</gene>
<accession>A0A5B0GR68</accession>